<evidence type="ECO:0000256" key="6">
    <source>
        <dbReference type="ARBA" id="ARBA00022737"/>
    </source>
</evidence>
<dbReference type="AlphaFoldDB" id="A0A2P6R969"/>
<reference evidence="12 13" key="1">
    <citation type="journal article" date="2018" name="Nat. Genet.">
        <title>The Rosa genome provides new insights in the design of modern roses.</title>
        <authorList>
            <person name="Bendahmane M."/>
        </authorList>
    </citation>
    <scope>NUCLEOTIDE SEQUENCE [LARGE SCALE GENOMIC DNA]</scope>
    <source>
        <strain evidence="13">cv. Old Blush</strain>
    </source>
</reference>
<keyword evidence="6" id="KW-0677">Repeat</keyword>
<keyword evidence="10" id="KW-0325">Glycoprotein</keyword>
<proteinExistence type="inferred from homology"/>
<protein>
    <submittedName>
        <fullName evidence="12">Putative leucine-rich repeat domain, L domain-containing protein</fullName>
    </submittedName>
</protein>
<dbReference type="Proteomes" id="UP000238479">
    <property type="component" value="Chromosome 3"/>
</dbReference>
<dbReference type="PROSITE" id="PS51450">
    <property type="entry name" value="LRR"/>
    <property type="match status" value="1"/>
</dbReference>
<feature type="transmembrane region" description="Helical" evidence="11">
    <location>
        <begin position="344"/>
        <end position="368"/>
    </location>
</feature>
<evidence type="ECO:0000313" key="12">
    <source>
        <dbReference type="EMBL" id="PRQ42969.1"/>
    </source>
</evidence>
<dbReference type="GO" id="GO:0005886">
    <property type="term" value="C:plasma membrane"/>
    <property type="evidence" value="ECO:0007669"/>
    <property type="project" value="UniProtKB-SubCell"/>
</dbReference>
<dbReference type="Gene3D" id="3.80.10.10">
    <property type="entry name" value="Ribonuclease Inhibitor"/>
    <property type="match status" value="2"/>
</dbReference>
<dbReference type="STRING" id="74649.A0A2P6R969"/>
<dbReference type="Gramene" id="PRQ42969">
    <property type="protein sequence ID" value="PRQ42969"/>
    <property type="gene ID" value="RchiOBHm_Chr3g0463371"/>
</dbReference>
<evidence type="ECO:0000256" key="1">
    <source>
        <dbReference type="ARBA" id="ARBA00004251"/>
    </source>
</evidence>
<evidence type="ECO:0000256" key="3">
    <source>
        <dbReference type="ARBA" id="ARBA00022475"/>
    </source>
</evidence>
<accession>A0A2P6R969</accession>
<dbReference type="Pfam" id="PF13855">
    <property type="entry name" value="LRR_8"/>
    <property type="match status" value="1"/>
</dbReference>
<gene>
    <name evidence="12" type="ORF">RchiOBHm_Chr3g0463371</name>
</gene>
<keyword evidence="13" id="KW-1185">Reference proteome</keyword>
<evidence type="ECO:0000256" key="8">
    <source>
        <dbReference type="ARBA" id="ARBA00023136"/>
    </source>
</evidence>
<dbReference type="PANTHER" id="PTHR27004">
    <property type="entry name" value="RECEPTOR-LIKE PROTEIN 12 ISOFORM X1"/>
    <property type="match status" value="1"/>
</dbReference>
<evidence type="ECO:0000256" key="10">
    <source>
        <dbReference type="ARBA" id="ARBA00023180"/>
    </source>
</evidence>
<name>A0A2P6R969_ROSCH</name>
<keyword evidence="4" id="KW-0433">Leucine-rich repeat</keyword>
<comment type="caution">
    <text evidence="12">The sequence shown here is derived from an EMBL/GenBank/DDBJ whole genome shotgun (WGS) entry which is preliminary data.</text>
</comment>
<evidence type="ECO:0000256" key="11">
    <source>
        <dbReference type="SAM" id="Phobius"/>
    </source>
</evidence>
<dbReference type="Pfam" id="PF00560">
    <property type="entry name" value="LRR_1"/>
    <property type="match status" value="3"/>
</dbReference>
<dbReference type="PANTHER" id="PTHR27004:SF435">
    <property type="entry name" value="LEUCINE-RICH REPEAT-CONTAINING N-TERMINAL PLANT-TYPE DOMAIN-CONTAINING PROTEIN"/>
    <property type="match status" value="1"/>
</dbReference>
<dbReference type="EMBL" id="PDCK01000041">
    <property type="protein sequence ID" value="PRQ42969.1"/>
    <property type="molecule type" value="Genomic_DNA"/>
</dbReference>
<comment type="similarity">
    <text evidence="2">Belongs to the RLP family.</text>
</comment>
<dbReference type="OMA" id="QAMMANK"/>
<evidence type="ECO:0000256" key="4">
    <source>
        <dbReference type="ARBA" id="ARBA00022614"/>
    </source>
</evidence>
<organism evidence="12 13">
    <name type="scientific">Rosa chinensis</name>
    <name type="common">China rose</name>
    <dbReference type="NCBI Taxonomy" id="74649"/>
    <lineage>
        <taxon>Eukaryota</taxon>
        <taxon>Viridiplantae</taxon>
        <taxon>Streptophyta</taxon>
        <taxon>Embryophyta</taxon>
        <taxon>Tracheophyta</taxon>
        <taxon>Spermatophyta</taxon>
        <taxon>Magnoliopsida</taxon>
        <taxon>eudicotyledons</taxon>
        <taxon>Gunneridae</taxon>
        <taxon>Pentapetalae</taxon>
        <taxon>rosids</taxon>
        <taxon>fabids</taxon>
        <taxon>Rosales</taxon>
        <taxon>Rosaceae</taxon>
        <taxon>Rosoideae</taxon>
        <taxon>Rosoideae incertae sedis</taxon>
        <taxon>Rosa</taxon>
    </lineage>
</organism>
<keyword evidence="7 11" id="KW-1133">Transmembrane helix</keyword>
<evidence type="ECO:0000313" key="13">
    <source>
        <dbReference type="Proteomes" id="UP000238479"/>
    </source>
</evidence>
<dbReference type="PRINTS" id="PR00019">
    <property type="entry name" value="LEURICHRPT"/>
</dbReference>
<dbReference type="InterPro" id="IPR001611">
    <property type="entry name" value="Leu-rich_rpt"/>
</dbReference>
<dbReference type="SUPFAM" id="SSF52058">
    <property type="entry name" value="L domain-like"/>
    <property type="match status" value="1"/>
</dbReference>
<evidence type="ECO:0000256" key="5">
    <source>
        <dbReference type="ARBA" id="ARBA00022692"/>
    </source>
</evidence>
<dbReference type="FunFam" id="3.80.10.10:FF:000111">
    <property type="entry name" value="LRR receptor-like serine/threonine-protein kinase ERECTA"/>
    <property type="match status" value="1"/>
</dbReference>
<keyword evidence="9" id="KW-0675">Receptor</keyword>
<sequence>MPCNLRVLDLHSNQLQGKIPVLSSPHVLALDYSRNNFSSSIPADIGACFTSDTIFFSVASNNLHGIIPRSICNSQSLKILDLSNNSLSGSFPQCLTTMKPLAVLNLRRNNLTDYIADKFPQSCSLQSLDLSGNQIQLRTISKISSQLHEAGGSSMSTWQAMMANKDDAASKLSHLQFHNQYFHQVNYQDAITVTSKGIDMELVKILPVFTSIDFSCNKFNGPIPEEVGELKSLHVINLSDNVFTGEIPSSLGNLQQLESLDISQNNLGGQIPPQLANLSFLSFLNVLYNQLVGEIPKGTQISTFSKASFVGNKGLYGPPLTAENRPVLSSPTLEGSHQNSGGEIYWDLISAEIGFTCGIGMAIGSLLFCKRWRKWYYRTMFNILVKIFPQLEERCGNYREIEPSMESNAAGFNCGRSSL</sequence>
<evidence type="ECO:0000256" key="7">
    <source>
        <dbReference type="ARBA" id="ARBA00022989"/>
    </source>
</evidence>
<keyword evidence="3" id="KW-1003">Cell membrane</keyword>
<keyword evidence="5 11" id="KW-0812">Transmembrane</keyword>
<evidence type="ECO:0000256" key="2">
    <source>
        <dbReference type="ARBA" id="ARBA00009592"/>
    </source>
</evidence>
<keyword evidence="8 11" id="KW-0472">Membrane</keyword>
<comment type="subcellular location">
    <subcellularLocation>
        <location evidence="1">Cell membrane</location>
        <topology evidence="1">Single-pass type I membrane protein</topology>
    </subcellularLocation>
</comment>
<dbReference type="InterPro" id="IPR032675">
    <property type="entry name" value="LRR_dom_sf"/>
</dbReference>
<evidence type="ECO:0000256" key="9">
    <source>
        <dbReference type="ARBA" id="ARBA00023170"/>
    </source>
</evidence>